<dbReference type="InterPro" id="IPR042174">
    <property type="entry name" value="RecF_2"/>
</dbReference>
<dbReference type="GO" id="GO:0006260">
    <property type="term" value="P:DNA replication"/>
    <property type="evidence" value="ECO:0007669"/>
    <property type="project" value="UniProtKB-KW"/>
</dbReference>
<evidence type="ECO:0000313" key="7">
    <source>
        <dbReference type="EMBL" id="SVA41364.1"/>
    </source>
</evidence>
<reference evidence="7" key="1">
    <citation type="submission" date="2018-05" db="EMBL/GenBank/DDBJ databases">
        <authorList>
            <person name="Lanie J.A."/>
            <person name="Ng W.-L."/>
            <person name="Kazmierczak K.M."/>
            <person name="Andrzejewski T.M."/>
            <person name="Davidsen T.M."/>
            <person name="Wayne K.J."/>
            <person name="Tettelin H."/>
            <person name="Glass J.I."/>
            <person name="Rusch D."/>
            <person name="Podicherti R."/>
            <person name="Tsui H.-C.T."/>
            <person name="Winkler M.E."/>
        </authorList>
    </citation>
    <scope>NUCLEOTIDE SEQUENCE</scope>
</reference>
<dbReference type="PANTHER" id="PTHR32182:SF0">
    <property type="entry name" value="DNA REPLICATION AND REPAIR PROTEIN RECF"/>
    <property type="match status" value="1"/>
</dbReference>
<keyword evidence="1" id="KW-0963">Cytoplasm</keyword>
<organism evidence="7">
    <name type="scientific">marine metagenome</name>
    <dbReference type="NCBI Taxonomy" id="408172"/>
    <lineage>
        <taxon>unclassified sequences</taxon>
        <taxon>metagenomes</taxon>
        <taxon>ecological metagenomes</taxon>
    </lineage>
</organism>
<sequence>MIIRNIEVSQFRNYSSTTANFSPELNWIYGENGQGKTNLIEAVHYLCNLESFRTRKPSLLLQEKKHKAVLQAQVKRRQVQHNIRVNITKKGRHVFLDQSPSRRVSEYIFTFMALSFTPEDVNLFRNVPQERRKFFNRIIAFKDPAYLKNIQEYSKIIAQKNALLRRGNTEQIPLWNGMLASSAIHLMKHCDNFVEEINFHLNDIFRELSGRTEKLKLIYKPSLNPKDFQEKNFLQQLEKSLAKDLQYGFSVLGPHRDEYHLLMDGKKDRDFFSQGEFRITNLSLKMSINRLLCERYRFYPVLIFDDLFSELDDELVKHIFHYFFVLKNQIFVTSTSEPSQSLHGKIFHVVRGKLV</sequence>
<evidence type="ECO:0000259" key="6">
    <source>
        <dbReference type="Pfam" id="PF02463"/>
    </source>
</evidence>
<evidence type="ECO:0000256" key="3">
    <source>
        <dbReference type="ARBA" id="ARBA00022741"/>
    </source>
</evidence>
<keyword evidence="4" id="KW-0067">ATP-binding</keyword>
<dbReference type="GO" id="GO:0000731">
    <property type="term" value="P:DNA synthesis involved in DNA repair"/>
    <property type="evidence" value="ECO:0007669"/>
    <property type="project" value="TreeGrafter"/>
</dbReference>
<dbReference type="HAMAP" id="MF_00365">
    <property type="entry name" value="RecF"/>
    <property type="match status" value="1"/>
</dbReference>
<evidence type="ECO:0000256" key="1">
    <source>
        <dbReference type="ARBA" id="ARBA00022490"/>
    </source>
</evidence>
<accession>A0A381VMA9</accession>
<dbReference type="InterPro" id="IPR027417">
    <property type="entry name" value="P-loop_NTPase"/>
</dbReference>
<dbReference type="AlphaFoldDB" id="A0A381VMA9"/>
<dbReference type="InterPro" id="IPR001238">
    <property type="entry name" value="DNA-binding_RecF"/>
</dbReference>
<feature type="domain" description="RecF/RecN/SMC N-terminal" evidence="6">
    <location>
        <begin position="3"/>
        <end position="341"/>
    </location>
</feature>
<name>A0A381VMA9_9ZZZZ</name>
<gene>
    <name evidence="7" type="ORF">METZ01_LOCUS94218</name>
</gene>
<evidence type="ECO:0000256" key="5">
    <source>
        <dbReference type="ARBA" id="ARBA00023125"/>
    </source>
</evidence>
<keyword evidence="3" id="KW-0547">Nucleotide-binding</keyword>
<dbReference type="SUPFAM" id="SSF52540">
    <property type="entry name" value="P-loop containing nucleoside triphosphate hydrolases"/>
    <property type="match status" value="1"/>
</dbReference>
<dbReference type="GO" id="GO:0006302">
    <property type="term" value="P:double-strand break repair"/>
    <property type="evidence" value="ECO:0007669"/>
    <property type="project" value="TreeGrafter"/>
</dbReference>
<dbReference type="InterPro" id="IPR003395">
    <property type="entry name" value="RecF/RecN/SMC_N"/>
</dbReference>
<dbReference type="GO" id="GO:0005524">
    <property type="term" value="F:ATP binding"/>
    <property type="evidence" value="ECO:0007669"/>
    <property type="project" value="UniProtKB-KW"/>
</dbReference>
<keyword evidence="2" id="KW-0235">DNA replication</keyword>
<dbReference type="Gene3D" id="1.20.1050.90">
    <property type="entry name" value="RecF/RecN/SMC, N-terminal domain"/>
    <property type="match status" value="1"/>
</dbReference>
<dbReference type="PANTHER" id="PTHR32182">
    <property type="entry name" value="DNA REPLICATION AND REPAIR PROTEIN RECF"/>
    <property type="match status" value="1"/>
</dbReference>
<dbReference type="Pfam" id="PF02463">
    <property type="entry name" value="SMC_N"/>
    <property type="match status" value="1"/>
</dbReference>
<protein>
    <recommendedName>
        <fullName evidence="6">RecF/RecN/SMC N-terminal domain-containing protein</fullName>
    </recommendedName>
</protein>
<keyword evidence="5" id="KW-0238">DNA-binding</keyword>
<dbReference type="EMBL" id="UINC01009219">
    <property type="protein sequence ID" value="SVA41364.1"/>
    <property type="molecule type" value="Genomic_DNA"/>
</dbReference>
<dbReference type="Gene3D" id="3.40.50.300">
    <property type="entry name" value="P-loop containing nucleotide triphosphate hydrolases"/>
    <property type="match status" value="1"/>
</dbReference>
<dbReference type="GO" id="GO:0003697">
    <property type="term" value="F:single-stranded DNA binding"/>
    <property type="evidence" value="ECO:0007669"/>
    <property type="project" value="InterPro"/>
</dbReference>
<dbReference type="NCBIfam" id="TIGR00611">
    <property type="entry name" value="recf"/>
    <property type="match status" value="1"/>
</dbReference>
<evidence type="ECO:0000256" key="2">
    <source>
        <dbReference type="ARBA" id="ARBA00022705"/>
    </source>
</evidence>
<proteinExistence type="inferred from homology"/>
<evidence type="ECO:0000256" key="4">
    <source>
        <dbReference type="ARBA" id="ARBA00022840"/>
    </source>
</evidence>